<reference evidence="1 2" key="2">
    <citation type="submission" date="2014-05" db="EMBL/GenBank/DDBJ databases">
        <title>Draft genome sequence of Halobacillus karajensis HK-03.</title>
        <authorList>
            <person name="Khelaifia S."/>
            <person name="Croce O."/>
            <person name="Lagier J.C."/>
            <person name="Raoult D."/>
        </authorList>
    </citation>
    <scope>NUCLEOTIDE SEQUENCE [LARGE SCALE GENOMIC DNA]</scope>
    <source>
        <strain evidence="1 2">HD-03</strain>
    </source>
</reference>
<organism evidence="1 2">
    <name type="scientific">Halobacillus karajensis</name>
    <dbReference type="NCBI Taxonomy" id="195088"/>
    <lineage>
        <taxon>Bacteria</taxon>
        <taxon>Bacillati</taxon>
        <taxon>Bacillota</taxon>
        <taxon>Bacilli</taxon>
        <taxon>Bacillales</taxon>
        <taxon>Bacillaceae</taxon>
        <taxon>Halobacillus</taxon>
    </lineage>
</organism>
<name>A0A024P3D0_9BACI</name>
<evidence type="ECO:0000313" key="2">
    <source>
        <dbReference type="Proteomes" id="UP000028868"/>
    </source>
</evidence>
<evidence type="ECO:0000313" key="1">
    <source>
        <dbReference type="EMBL" id="CDQ23159.1"/>
    </source>
</evidence>
<comment type="caution">
    <text evidence="1">The sequence shown here is derived from an EMBL/GenBank/DDBJ whole genome shotgun (WGS) entry which is preliminary data.</text>
</comment>
<proteinExistence type="predicted"/>
<sequence>MDMNNSKPPFLTMQKRGLVFYFENEQLTNIEFFAGVLQSCALLKGEV</sequence>
<accession>A0A024P3D0</accession>
<keyword evidence="2" id="KW-1185">Reference proteome</keyword>
<protein>
    <submittedName>
        <fullName evidence="1">Uncharacterized protein</fullName>
    </submittedName>
</protein>
<reference evidence="2" key="1">
    <citation type="submission" date="2014-03" db="EMBL/GenBank/DDBJ databases">
        <authorList>
            <person name="Urmite Genomes U."/>
        </authorList>
    </citation>
    <scope>NUCLEOTIDE SEQUENCE [LARGE SCALE GENOMIC DNA]</scope>
    <source>
        <strain evidence="2">HD-03</strain>
    </source>
</reference>
<dbReference type="AlphaFoldDB" id="A0A024P3D0"/>
<dbReference type="RefSeq" id="WP_167358780.1">
    <property type="nucleotide sequence ID" value="NZ_FNWW01000001.1"/>
</dbReference>
<dbReference type="Proteomes" id="UP000028868">
    <property type="component" value="Unassembled WGS sequence"/>
</dbReference>
<dbReference type="EMBL" id="CCDI010000001">
    <property type="protein sequence ID" value="CDQ23159.1"/>
    <property type="molecule type" value="Genomic_DNA"/>
</dbReference>
<gene>
    <name evidence="1" type="ORF">BN983_01378</name>
</gene>